<dbReference type="PANTHER" id="PTHR44329:SF288">
    <property type="entry name" value="MITOGEN-ACTIVATED PROTEIN KINASE KINASE KINASE 20"/>
    <property type="match status" value="1"/>
</dbReference>
<evidence type="ECO:0000313" key="7">
    <source>
        <dbReference type="EMBL" id="ATB27453.1"/>
    </source>
</evidence>
<dbReference type="Gene3D" id="1.10.510.10">
    <property type="entry name" value="Transferase(Phosphotransferase) domain 1"/>
    <property type="match status" value="1"/>
</dbReference>
<dbReference type="Pfam" id="PF00069">
    <property type="entry name" value="Pkinase"/>
    <property type="match status" value="1"/>
</dbReference>
<evidence type="ECO:0000256" key="5">
    <source>
        <dbReference type="SAM" id="MobiDB-lite"/>
    </source>
</evidence>
<dbReference type="OrthoDB" id="5492792at2"/>
<dbReference type="Proteomes" id="UP000217289">
    <property type="component" value="Chromosome"/>
</dbReference>
<dbReference type="PROSITE" id="PS50011">
    <property type="entry name" value="PROTEIN_KINASE_DOM"/>
    <property type="match status" value="1"/>
</dbReference>
<dbReference type="PROSITE" id="PS00108">
    <property type="entry name" value="PROTEIN_KINASE_ST"/>
    <property type="match status" value="1"/>
</dbReference>
<evidence type="ECO:0000256" key="3">
    <source>
        <dbReference type="ARBA" id="ARBA00022777"/>
    </source>
</evidence>
<dbReference type="PANTHER" id="PTHR44329">
    <property type="entry name" value="SERINE/THREONINE-PROTEIN KINASE TNNI3K-RELATED"/>
    <property type="match status" value="1"/>
</dbReference>
<keyword evidence="1" id="KW-0808">Transferase</keyword>
<proteinExistence type="predicted"/>
<keyword evidence="2" id="KW-0547">Nucleotide-binding</keyword>
<evidence type="ECO:0000256" key="1">
    <source>
        <dbReference type="ARBA" id="ARBA00022679"/>
    </source>
</evidence>
<dbReference type="InterPro" id="IPR008271">
    <property type="entry name" value="Ser/Thr_kinase_AS"/>
</dbReference>
<dbReference type="GO" id="GO:0004674">
    <property type="term" value="F:protein serine/threonine kinase activity"/>
    <property type="evidence" value="ECO:0007669"/>
    <property type="project" value="TreeGrafter"/>
</dbReference>
<keyword evidence="8" id="KW-1185">Reference proteome</keyword>
<organism evidence="7 8">
    <name type="scientific">Melittangium boletus DSM 14713</name>
    <dbReference type="NCBI Taxonomy" id="1294270"/>
    <lineage>
        <taxon>Bacteria</taxon>
        <taxon>Pseudomonadati</taxon>
        <taxon>Myxococcota</taxon>
        <taxon>Myxococcia</taxon>
        <taxon>Myxococcales</taxon>
        <taxon>Cystobacterineae</taxon>
        <taxon>Archangiaceae</taxon>
        <taxon>Melittangium</taxon>
    </lineage>
</organism>
<evidence type="ECO:0000259" key="6">
    <source>
        <dbReference type="PROSITE" id="PS50011"/>
    </source>
</evidence>
<keyword evidence="4" id="KW-0067">ATP-binding</keyword>
<dbReference type="InterPro" id="IPR000719">
    <property type="entry name" value="Prot_kinase_dom"/>
</dbReference>
<dbReference type="CDD" id="cd14014">
    <property type="entry name" value="STKc_PknB_like"/>
    <property type="match status" value="1"/>
</dbReference>
<gene>
    <name evidence="7" type="ORF">MEBOL_000895</name>
</gene>
<keyword evidence="3" id="KW-0418">Kinase</keyword>
<dbReference type="GO" id="GO:0005524">
    <property type="term" value="F:ATP binding"/>
    <property type="evidence" value="ECO:0007669"/>
    <property type="project" value="UniProtKB-KW"/>
</dbReference>
<dbReference type="EMBL" id="CP022163">
    <property type="protein sequence ID" value="ATB27453.1"/>
    <property type="molecule type" value="Genomic_DNA"/>
</dbReference>
<evidence type="ECO:0000313" key="8">
    <source>
        <dbReference type="Proteomes" id="UP000217289"/>
    </source>
</evidence>
<accession>A0A250I8C3</accession>
<dbReference type="RefSeq" id="WP_095976252.1">
    <property type="nucleotide sequence ID" value="NZ_CP022163.1"/>
</dbReference>
<dbReference type="InterPro" id="IPR051681">
    <property type="entry name" value="Ser/Thr_Kinases-Pseudokinases"/>
</dbReference>
<feature type="domain" description="Protein kinase" evidence="6">
    <location>
        <begin position="19"/>
        <end position="294"/>
    </location>
</feature>
<dbReference type="SUPFAM" id="SSF56112">
    <property type="entry name" value="Protein kinase-like (PK-like)"/>
    <property type="match status" value="1"/>
</dbReference>
<sequence length="612" mass="67466">MTEPIHPNQLRPGDRIRDYQFVRRLGVGGYAFVFLVERQGRHFSLKMAAQPASGEDEDRVDAWMRREVASLEHLEDPHLLPVLERGRWPDTETGYAYFITPYVTGNTFHVWRWRERAPLHRSVGVLCEHLRTLEALHTRGVCHRDIKADNILVRQEDDRPFLIDFGAAHLPGAKAVTEGLAPGTLYCQPPEAIAFLVSEAVRHGSRLEAHPTADLYAFGVLLYETLTNCRPFSTHLALDALLVAIATQQPVPPRNLAPEAPDSLCALALSLMDKEPARRPQSARAVREELEELLRREGQTSRWREPAKLPSECGWVRESFSDVDLMADPQPEAIPSVPRPPGVRARGGSRTARRLAALGLGLGLLGLGWALLHATYDPPPEGDPREEATAPARPAPSDRGPQPVPTHPETSVVPLPNSRLCLLLGMLGGAAPFFTGCATLPVRPDPERYLAQCPPEAKETPVRLGIEPDEQASWLRTGTAASDETIEDGGSLNIRSGPVMAEMGVYVKGQETYFKITGEAVATPNRLYMQFDRLHLPDGTSLPICGVALDGKHQYGIPTYALTPFHGAKVDPARVDKTPGSVVLNDPRFETLLQGPEGYYETIARLAPPDYR</sequence>
<dbReference type="KEGG" id="mbd:MEBOL_000895"/>
<dbReference type="AlphaFoldDB" id="A0A250I8C3"/>
<dbReference type="SMART" id="SM00220">
    <property type="entry name" value="S_TKc"/>
    <property type="match status" value="1"/>
</dbReference>
<feature type="region of interest" description="Disordered" evidence="5">
    <location>
        <begin position="329"/>
        <end position="349"/>
    </location>
</feature>
<feature type="region of interest" description="Disordered" evidence="5">
    <location>
        <begin position="377"/>
        <end position="412"/>
    </location>
</feature>
<name>A0A250I8C3_9BACT</name>
<dbReference type="InterPro" id="IPR011009">
    <property type="entry name" value="Kinase-like_dom_sf"/>
</dbReference>
<dbReference type="Gene3D" id="3.30.200.20">
    <property type="entry name" value="Phosphorylase Kinase, domain 1"/>
    <property type="match status" value="1"/>
</dbReference>
<protein>
    <recommendedName>
        <fullName evidence="6">Protein kinase domain-containing protein</fullName>
    </recommendedName>
</protein>
<evidence type="ECO:0000256" key="4">
    <source>
        <dbReference type="ARBA" id="ARBA00022840"/>
    </source>
</evidence>
<reference evidence="7 8" key="1">
    <citation type="submission" date="2017-06" db="EMBL/GenBank/DDBJ databases">
        <authorList>
            <person name="Kim H.J."/>
            <person name="Triplett B.A."/>
        </authorList>
    </citation>
    <scope>NUCLEOTIDE SEQUENCE [LARGE SCALE GENOMIC DNA]</scope>
    <source>
        <strain evidence="7 8">DSM 14713</strain>
    </source>
</reference>
<evidence type="ECO:0000256" key="2">
    <source>
        <dbReference type="ARBA" id="ARBA00022741"/>
    </source>
</evidence>